<dbReference type="InterPro" id="IPR050135">
    <property type="entry name" value="dGTPase-like"/>
</dbReference>
<feature type="domain" description="HD/PDEase" evidence="2">
    <location>
        <begin position="154"/>
        <end position="317"/>
    </location>
</feature>
<dbReference type="InterPro" id="IPR006674">
    <property type="entry name" value="HD_domain"/>
</dbReference>
<dbReference type="PANTHER" id="PTHR11373">
    <property type="entry name" value="DEOXYNUCLEOSIDE TRIPHOSPHATE TRIPHOSPHOHYDROLASE"/>
    <property type="match status" value="1"/>
</dbReference>
<dbReference type="GO" id="GO:0006203">
    <property type="term" value="P:dGTP catabolic process"/>
    <property type="evidence" value="ECO:0007669"/>
    <property type="project" value="TreeGrafter"/>
</dbReference>
<dbReference type="Gene3D" id="3.30.70.2760">
    <property type="match status" value="1"/>
</dbReference>
<dbReference type="InterPro" id="IPR003607">
    <property type="entry name" value="HD/PDEase_dom"/>
</dbReference>
<dbReference type="Pfam" id="PF01966">
    <property type="entry name" value="HD"/>
    <property type="match status" value="1"/>
</dbReference>
<dbReference type="Gene3D" id="1.10.3210.10">
    <property type="entry name" value="Hypothetical protein af1432"/>
    <property type="match status" value="1"/>
</dbReference>
<evidence type="ECO:0000313" key="3">
    <source>
        <dbReference type="EMBL" id="OQR99930.1"/>
    </source>
</evidence>
<evidence type="ECO:0000313" key="4">
    <source>
        <dbReference type="Proteomes" id="UP000243579"/>
    </source>
</evidence>
<accession>A0A1V9ZQ74</accession>
<organism evidence="3 4">
    <name type="scientific">Achlya hypogyna</name>
    <name type="common">Oomycete</name>
    <name type="synonym">Protoachlya hypogyna</name>
    <dbReference type="NCBI Taxonomy" id="1202772"/>
    <lineage>
        <taxon>Eukaryota</taxon>
        <taxon>Sar</taxon>
        <taxon>Stramenopiles</taxon>
        <taxon>Oomycota</taxon>
        <taxon>Saprolegniomycetes</taxon>
        <taxon>Saprolegniales</taxon>
        <taxon>Achlyaceae</taxon>
        <taxon>Achlya</taxon>
    </lineage>
</organism>
<name>A0A1V9ZQ74_ACHHY</name>
<dbReference type="CDD" id="cd00077">
    <property type="entry name" value="HDc"/>
    <property type="match status" value="1"/>
</dbReference>
<dbReference type="GO" id="GO:0005634">
    <property type="term" value="C:nucleus"/>
    <property type="evidence" value="ECO:0007669"/>
    <property type="project" value="TreeGrafter"/>
</dbReference>
<dbReference type="EMBL" id="JNBR01000034">
    <property type="protein sequence ID" value="OQR99930.1"/>
    <property type="molecule type" value="Genomic_DNA"/>
</dbReference>
<dbReference type="STRING" id="1202772.A0A1V9ZQ74"/>
<evidence type="ECO:0000259" key="2">
    <source>
        <dbReference type="SMART" id="SM00471"/>
    </source>
</evidence>
<sequence length="568" mass="63806">MQGSILGWVSHQRKAIDGRDPPGSAKKTPASSPWKDDRESKRAKLAETPARVPDDDTDVEGCSQESISDASISTTSHGNVPPSLSVGRFRMDLPSTPPMELLESPLQPHKMIKDSVHGCIYLEPLCMAIIDTVQFQRLRHLKQLGASSYVYMSATHSRFEHSIGVAHLAETMLLNLQKHQPWLAITPTDILCVKIAGLCHDLGHGPFSHVYDGIFMEQLRERSGMPPAMDGWTHEQGSLDLLDHLIKVNRIDLAAHGLSATDYAFVREMILGRPLHGDCYQGRPDATFLYQVVNNAVSGLDVDKLDYFMRDAMYTGAKSSCDTHLLLHNARVLPDRATGRLTMCWPEKLAEQLMKVFRTRFELHQAVYQHKVSRAVEYMICDALLEADDIFETKGSRISQAPMSMSTYQQLDDRVLSQIECSLDPRLAKAQAILQRIAEKPLYKCVGKTQMTAYSLRKKVPELKREIAALACPPLDADHLILEANKVHYGQKDQDPLRNIRFFKKAATGADTCYPLAPALYEMHCPKSFIEHNLRLFVRDVAYVPAARAAFARWAESRNESVLHPQEN</sequence>
<proteinExistence type="predicted"/>
<feature type="compositionally biased region" description="Basic and acidic residues" evidence="1">
    <location>
        <begin position="34"/>
        <end position="45"/>
    </location>
</feature>
<keyword evidence="4" id="KW-1185">Reference proteome</keyword>
<dbReference type="AlphaFoldDB" id="A0A1V9ZQ74"/>
<dbReference type="GO" id="GO:0008832">
    <property type="term" value="F:dGTPase activity"/>
    <property type="evidence" value="ECO:0007669"/>
    <property type="project" value="TreeGrafter"/>
</dbReference>
<dbReference type="Proteomes" id="UP000243579">
    <property type="component" value="Unassembled WGS sequence"/>
</dbReference>
<dbReference type="SUPFAM" id="SSF109604">
    <property type="entry name" value="HD-domain/PDEase-like"/>
    <property type="match status" value="1"/>
</dbReference>
<feature type="region of interest" description="Disordered" evidence="1">
    <location>
        <begin position="1"/>
        <end position="62"/>
    </location>
</feature>
<dbReference type="PANTHER" id="PTHR11373:SF4">
    <property type="entry name" value="DEOXYNUCLEOSIDE TRIPHOSPHATE TRIPHOSPHOHYDROLASE SAMHD1"/>
    <property type="match status" value="1"/>
</dbReference>
<protein>
    <recommendedName>
        <fullName evidence="2">HD/PDEase domain-containing protein</fullName>
    </recommendedName>
</protein>
<dbReference type="OrthoDB" id="9991235at2759"/>
<dbReference type="SMART" id="SM00471">
    <property type="entry name" value="HDc"/>
    <property type="match status" value="1"/>
</dbReference>
<evidence type="ECO:0000256" key="1">
    <source>
        <dbReference type="SAM" id="MobiDB-lite"/>
    </source>
</evidence>
<gene>
    <name evidence="3" type="ORF">ACHHYP_03873</name>
</gene>
<comment type="caution">
    <text evidence="3">The sequence shown here is derived from an EMBL/GenBank/DDBJ whole genome shotgun (WGS) entry which is preliminary data.</text>
</comment>
<reference evidence="3 4" key="1">
    <citation type="journal article" date="2014" name="Genome Biol. Evol.">
        <title>The secreted proteins of Achlya hypogyna and Thraustotheca clavata identify the ancestral oomycete secretome and reveal gene acquisitions by horizontal gene transfer.</title>
        <authorList>
            <person name="Misner I."/>
            <person name="Blouin N."/>
            <person name="Leonard G."/>
            <person name="Richards T.A."/>
            <person name="Lane C.E."/>
        </authorList>
    </citation>
    <scope>NUCLEOTIDE SEQUENCE [LARGE SCALE GENOMIC DNA]</scope>
    <source>
        <strain evidence="3 4">ATCC 48635</strain>
    </source>
</reference>